<dbReference type="RefSeq" id="WP_338226116.1">
    <property type="nucleotide sequence ID" value="NZ_BTPD01000017.1"/>
</dbReference>
<reference evidence="1 2" key="1">
    <citation type="submission" date="2023-08" db="EMBL/GenBank/DDBJ databases">
        <title>Draft genome sequence of Algoriphagus confluentis.</title>
        <authorList>
            <person name="Takatani N."/>
            <person name="Hosokawa M."/>
            <person name="Sawabe T."/>
        </authorList>
    </citation>
    <scope>NUCLEOTIDE SEQUENCE [LARGE SCALE GENOMIC DNA]</scope>
    <source>
        <strain evidence="1 2">NBRC 111222</strain>
    </source>
</reference>
<protein>
    <recommendedName>
        <fullName evidence="3">DUF4221 domain-containing protein</fullName>
    </recommendedName>
</protein>
<evidence type="ECO:0008006" key="3">
    <source>
        <dbReference type="Google" id="ProtNLM"/>
    </source>
</evidence>
<name>A0ABQ6PUD6_9BACT</name>
<dbReference type="Proteomes" id="UP001338309">
    <property type="component" value="Unassembled WGS sequence"/>
</dbReference>
<evidence type="ECO:0000313" key="2">
    <source>
        <dbReference type="Proteomes" id="UP001338309"/>
    </source>
</evidence>
<dbReference type="Pfam" id="PF13970">
    <property type="entry name" value="DUF4221"/>
    <property type="match status" value="1"/>
</dbReference>
<comment type="caution">
    <text evidence="1">The sequence shown here is derived from an EMBL/GenBank/DDBJ whole genome shotgun (WGS) entry which is preliminary data.</text>
</comment>
<dbReference type="InterPro" id="IPR025316">
    <property type="entry name" value="DUF4221"/>
</dbReference>
<proteinExistence type="predicted"/>
<dbReference type="EMBL" id="BTPD01000017">
    <property type="protein sequence ID" value="GMQ31353.1"/>
    <property type="molecule type" value="Genomic_DNA"/>
</dbReference>
<keyword evidence="2" id="KW-1185">Reference proteome</keyword>
<accession>A0ABQ6PUD6</accession>
<organism evidence="1 2">
    <name type="scientific">Algoriphagus confluentis</name>
    <dbReference type="NCBI Taxonomy" id="1697556"/>
    <lineage>
        <taxon>Bacteria</taxon>
        <taxon>Pseudomonadati</taxon>
        <taxon>Bacteroidota</taxon>
        <taxon>Cytophagia</taxon>
        <taxon>Cytophagales</taxon>
        <taxon>Cyclobacteriaceae</taxon>
        <taxon>Algoriphagus</taxon>
    </lineage>
</organism>
<evidence type="ECO:0000313" key="1">
    <source>
        <dbReference type="EMBL" id="GMQ31353.1"/>
    </source>
</evidence>
<dbReference type="PROSITE" id="PS51257">
    <property type="entry name" value="PROKAR_LIPOPROTEIN"/>
    <property type="match status" value="1"/>
</dbReference>
<gene>
    <name evidence="1" type="ORF">Aconfl_39970</name>
</gene>
<sequence>MKKFFVFPLFFLGMLYSCGEKSAFPLTKDSSKIDTLIFYSENEIIDLGEDGEFLISSDMSDDASSYFIFNLEKRLLYTLDLKTKKLLSKLEMPSEGPDGIGNWLIDFQRLDDQNFIAQGDNVFCFFNLEGKVLDKIRVDHLFYFYPELAKKFSNLGFLYKDDQFHFTTGEIGTIESQVLSYNPKSDSFLLRDIPFVELRKNSSVTTQVKSFTFYSSPSFVINDFPGGILVVNRGLPNMTSYLYNGDTVKTKPKSSKFFEDLVPVEEIFRAKNETEEKEFKKELEKQMNFLRPVVDEKNQKLYRLGYRLVSDGTSYDTYLFEYDLNLTLTRETQLEGIKIKPKKMFLRESTFYLAVSFDDEPGFLMFSNPF</sequence>